<dbReference type="RefSeq" id="WP_344370894.1">
    <property type="nucleotide sequence ID" value="NZ_BAAAPW010000002.1"/>
</dbReference>
<dbReference type="InterPro" id="IPR036390">
    <property type="entry name" value="WH_DNA-bd_sf"/>
</dbReference>
<evidence type="ECO:0000256" key="1">
    <source>
        <dbReference type="ARBA" id="ARBA00005384"/>
    </source>
</evidence>
<evidence type="ECO:0000256" key="6">
    <source>
        <dbReference type="SAM" id="MobiDB-lite"/>
    </source>
</evidence>
<evidence type="ECO:0000256" key="4">
    <source>
        <dbReference type="ARBA" id="ARBA00023125"/>
    </source>
</evidence>
<dbReference type="SUPFAM" id="SSF46785">
    <property type="entry name" value="Winged helix' DNA-binding domain"/>
    <property type="match status" value="1"/>
</dbReference>
<evidence type="ECO:0000256" key="2">
    <source>
        <dbReference type="ARBA" id="ARBA00022898"/>
    </source>
</evidence>
<evidence type="ECO:0000313" key="9">
    <source>
        <dbReference type="Proteomes" id="UP001501196"/>
    </source>
</evidence>
<name>A0ABP5FSM1_9MICO</name>
<dbReference type="PANTHER" id="PTHR46577:SF1">
    <property type="entry name" value="HTH-TYPE TRANSCRIPTIONAL REGULATORY PROTEIN GABR"/>
    <property type="match status" value="1"/>
</dbReference>
<keyword evidence="5" id="KW-0804">Transcription</keyword>
<proteinExistence type="inferred from homology"/>
<dbReference type="PROSITE" id="PS50949">
    <property type="entry name" value="HTH_GNTR"/>
    <property type="match status" value="1"/>
</dbReference>
<dbReference type="InterPro" id="IPR051446">
    <property type="entry name" value="HTH_trans_reg/aminotransferase"/>
</dbReference>
<dbReference type="PANTHER" id="PTHR46577">
    <property type="entry name" value="HTH-TYPE TRANSCRIPTIONAL REGULATORY PROTEIN GABR"/>
    <property type="match status" value="1"/>
</dbReference>
<accession>A0ABP5FSM1</accession>
<dbReference type="Gene3D" id="1.10.10.10">
    <property type="entry name" value="Winged helix-like DNA-binding domain superfamily/Winged helix DNA-binding domain"/>
    <property type="match status" value="1"/>
</dbReference>
<organism evidence="8 9">
    <name type="scientific">Agromyces tropicus</name>
    <dbReference type="NCBI Taxonomy" id="555371"/>
    <lineage>
        <taxon>Bacteria</taxon>
        <taxon>Bacillati</taxon>
        <taxon>Actinomycetota</taxon>
        <taxon>Actinomycetes</taxon>
        <taxon>Micrococcales</taxon>
        <taxon>Microbacteriaceae</taxon>
        <taxon>Agromyces</taxon>
    </lineage>
</organism>
<dbReference type="Proteomes" id="UP001501196">
    <property type="component" value="Unassembled WGS sequence"/>
</dbReference>
<evidence type="ECO:0000256" key="3">
    <source>
        <dbReference type="ARBA" id="ARBA00023015"/>
    </source>
</evidence>
<reference evidence="9" key="1">
    <citation type="journal article" date="2019" name="Int. J. Syst. Evol. Microbiol.">
        <title>The Global Catalogue of Microorganisms (GCM) 10K type strain sequencing project: providing services to taxonomists for standard genome sequencing and annotation.</title>
        <authorList>
            <consortium name="The Broad Institute Genomics Platform"/>
            <consortium name="The Broad Institute Genome Sequencing Center for Infectious Disease"/>
            <person name="Wu L."/>
            <person name="Ma J."/>
        </authorList>
    </citation>
    <scope>NUCLEOTIDE SEQUENCE [LARGE SCALE GENOMIC DNA]</scope>
    <source>
        <strain evidence="9">JCM 15672</strain>
    </source>
</reference>
<dbReference type="InterPro" id="IPR015421">
    <property type="entry name" value="PyrdxlP-dep_Trfase_major"/>
</dbReference>
<dbReference type="InterPro" id="IPR015424">
    <property type="entry name" value="PyrdxlP-dep_Trfase"/>
</dbReference>
<dbReference type="InterPro" id="IPR004839">
    <property type="entry name" value="Aminotransferase_I/II_large"/>
</dbReference>
<keyword evidence="2" id="KW-0663">Pyridoxal phosphate</keyword>
<feature type="domain" description="HTH gntR-type" evidence="7">
    <location>
        <begin position="14"/>
        <end position="82"/>
    </location>
</feature>
<gene>
    <name evidence="8" type="primary">pdxR</name>
    <name evidence="8" type="ORF">GCM10009819_13970</name>
</gene>
<dbReference type="Pfam" id="PF00155">
    <property type="entry name" value="Aminotran_1_2"/>
    <property type="match status" value="1"/>
</dbReference>
<feature type="compositionally biased region" description="Low complexity" evidence="6">
    <location>
        <begin position="105"/>
        <end position="118"/>
    </location>
</feature>
<dbReference type="SUPFAM" id="SSF53383">
    <property type="entry name" value="PLP-dependent transferases"/>
    <property type="match status" value="1"/>
</dbReference>
<evidence type="ECO:0000256" key="5">
    <source>
        <dbReference type="ARBA" id="ARBA00023163"/>
    </source>
</evidence>
<dbReference type="InterPro" id="IPR036388">
    <property type="entry name" value="WH-like_DNA-bd_sf"/>
</dbReference>
<feature type="region of interest" description="Disordered" evidence="6">
    <location>
        <begin position="88"/>
        <end position="125"/>
    </location>
</feature>
<dbReference type="Gene3D" id="3.40.640.10">
    <property type="entry name" value="Type I PLP-dependent aspartate aminotransferase-like (Major domain)"/>
    <property type="match status" value="1"/>
</dbReference>
<dbReference type="PRINTS" id="PR00035">
    <property type="entry name" value="HTHGNTR"/>
</dbReference>
<protein>
    <submittedName>
        <fullName evidence="8">Pyridoxine biosynthesis transcriptional regulator PdxR</fullName>
    </submittedName>
</protein>
<dbReference type="CDD" id="cd07377">
    <property type="entry name" value="WHTH_GntR"/>
    <property type="match status" value="1"/>
</dbReference>
<dbReference type="CDD" id="cd00609">
    <property type="entry name" value="AAT_like"/>
    <property type="match status" value="1"/>
</dbReference>
<evidence type="ECO:0000313" key="8">
    <source>
        <dbReference type="EMBL" id="GAA2031283.1"/>
    </source>
</evidence>
<evidence type="ECO:0000259" key="7">
    <source>
        <dbReference type="PROSITE" id="PS50949"/>
    </source>
</evidence>
<sequence>MDGPLLAIDRDDARPVGIQLVEGLRRGILDGRLRAGDPVPSTRALAGELGVSRSSVVAAYDQLAGEGYLDVRQGAPTRVAALVAADPDAAPVGSPDDRPVTTVDAGPRGAAPAPTAGTEPDVGGAGGGELVLRPGLPSTARLDERAWRAAWRHAARLTVPGDIPPDFGAPRLCAEVADHLRHARGVTCDPDDVVVTAGTSDAVALLASALRRMVDGTPRVAVEDPGYPSARRVLERRGALRAIPVPVDDDGIDVESLRGIRPAPHAVMVTPSHQYPLGGRLPVASRLALLEWAAEADALVLEDDYDSEFRHLGAPLPALASLDRTGHTVLIGSFSKVLTPWLRLGYLVLPANPRLRDAVAAVRDDETTPVPGVVQEAMAELLATGAVRRHIAAVRRDYAHRRRLVLAALDGIPGAPVSGLDGGLHAVVRLPSEQVAERAVDRLSAEGVAVTPLAEYAVVPGEGPAGIVIGYGSPSDMQLARALPRLRAAVEEALAASAG</sequence>
<keyword evidence="4" id="KW-0238">DNA-binding</keyword>
<dbReference type="EMBL" id="BAAAPW010000002">
    <property type="protein sequence ID" value="GAA2031283.1"/>
    <property type="molecule type" value="Genomic_DNA"/>
</dbReference>
<dbReference type="SMART" id="SM00345">
    <property type="entry name" value="HTH_GNTR"/>
    <property type="match status" value="1"/>
</dbReference>
<dbReference type="InterPro" id="IPR000524">
    <property type="entry name" value="Tscrpt_reg_HTH_GntR"/>
</dbReference>
<comment type="similarity">
    <text evidence="1">In the C-terminal section; belongs to the class-I pyridoxal-phosphate-dependent aminotransferase family.</text>
</comment>
<comment type="caution">
    <text evidence="8">The sequence shown here is derived from an EMBL/GenBank/DDBJ whole genome shotgun (WGS) entry which is preliminary data.</text>
</comment>
<keyword evidence="3" id="KW-0805">Transcription regulation</keyword>
<dbReference type="Pfam" id="PF00392">
    <property type="entry name" value="GntR"/>
    <property type="match status" value="1"/>
</dbReference>
<keyword evidence="9" id="KW-1185">Reference proteome</keyword>